<evidence type="ECO:0008006" key="7">
    <source>
        <dbReference type="Google" id="ProtNLM"/>
    </source>
</evidence>
<organism evidence="5 6">
    <name type="scientific">Gonapodya prolifera (strain JEL478)</name>
    <name type="common">Monoblepharis prolifera</name>
    <dbReference type="NCBI Taxonomy" id="1344416"/>
    <lineage>
        <taxon>Eukaryota</taxon>
        <taxon>Fungi</taxon>
        <taxon>Fungi incertae sedis</taxon>
        <taxon>Chytridiomycota</taxon>
        <taxon>Chytridiomycota incertae sedis</taxon>
        <taxon>Monoblepharidomycetes</taxon>
        <taxon>Monoblepharidales</taxon>
        <taxon>Gonapodyaceae</taxon>
        <taxon>Gonapodya</taxon>
    </lineage>
</organism>
<dbReference type="GO" id="GO:0034974">
    <property type="term" value="C:Swi5-Swi2 complex"/>
    <property type="evidence" value="ECO:0007669"/>
    <property type="project" value="TreeGrafter"/>
</dbReference>
<name>A0A139AZP8_GONPJ</name>
<dbReference type="Proteomes" id="UP000070544">
    <property type="component" value="Unassembled WGS sequence"/>
</dbReference>
<evidence type="ECO:0000313" key="6">
    <source>
        <dbReference type="Proteomes" id="UP000070544"/>
    </source>
</evidence>
<gene>
    <name evidence="5" type="ORF">M427DRAFT_150561</name>
</gene>
<dbReference type="PANTHER" id="PTHR28529">
    <property type="entry name" value="DNA REPAIR PROTEIN SWI5 HOMOLOG"/>
    <property type="match status" value="1"/>
</dbReference>
<dbReference type="PANTHER" id="PTHR28529:SF2">
    <property type="entry name" value="DNA REPAIR PROTEIN SWI5 HOMOLOG"/>
    <property type="match status" value="1"/>
</dbReference>
<dbReference type="Gene3D" id="1.20.5.170">
    <property type="match status" value="1"/>
</dbReference>
<dbReference type="GO" id="GO:0032798">
    <property type="term" value="C:Swi5-Sfr1 complex"/>
    <property type="evidence" value="ECO:0007669"/>
    <property type="project" value="TreeGrafter"/>
</dbReference>
<accession>A0A139AZP8</accession>
<reference evidence="5 6" key="1">
    <citation type="journal article" date="2015" name="Genome Biol. Evol.">
        <title>Phylogenomic analyses indicate that early fungi evolved digesting cell walls of algal ancestors of land plants.</title>
        <authorList>
            <person name="Chang Y."/>
            <person name="Wang S."/>
            <person name="Sekimoto S."/>
            <person name="Aerts A.L."/>
            <person name="Choi C."/>
            <person name="Clum A."/>
            <person name="LaButti K.M."/>
            <person name="Lindquist E.A."/>
            <person name="Yee Ngan C."/>
            <person name="Ohm R.A."/>
            <person name="Salamov A.A."/>
            <person name="Grigoriev I.V."/>
            <person name="Spatafora J.W."/>
            <person name="Berbee M.L."/>
        </authorList>
    </citation>
    <scope>NUCLEOTIDE SEQUENCE [LARGE SCALE GENOMIC DNA]</scope>
    <source>
        <strain evidence="5 6">JEL478</strain>
    </source>
</reference>
<protein>
    <recommendedName>
        <fullName evidence="7">Swi5-domain-containing protein</fullName>
    </recommendedName>
</protein>
<keyword evidence="2" id="KW-0227">DNA damage</keyword>
<evidence type="ECO:0000256" key="3">
    <source>
        <dbReference type="ARBA" id="ARBA00023204"/>
    </source>
</evidence>
<dbReference type="GO" id="GO:0000724">
    <property type="term" value="P:double-strand break repair via homologous recombination"/>
    <property type="evidence" value="ECO:0007669"/>
    <property type="project" value="TreeGrafter"/>
</dbReference>
<proteinExistence type="inferred from homology"/>
<feature type="region of interest" description="Disordered" evidence="4">
    <location>
        <begin position="86"/>
        <end position="119"/>
    </location>
</feature>
<evidence type="ECO:0000256" key="1">
    <source>
        <dbReference type="ARBA" id="ARBA00008060"/>
    </source>
</evidence>
<evidence type="ECO:0000313" key="5">
    <source>
        <dbReference type="EMBL" id="KXS22218.1"/>
    </source>
</evidence>
<dbReference type="Pfam" id="PF07061">
    <property type="entry name" value="Swi5"/>
    <property type="match status" value="1"/>
</dbReference>
<dbReference type="EMBL" id="KQ965731">
    <property type="protein sequence ID" value="KXS22218.1"/>
    <property type="molecule type" value="Genomic_DNA"/>
</dbReference>
<evidence type="ECO:0000256" key="4">
    <source>
        <dbReference type="SAM" id="MobiDB-lite"/>
    </source>
</evidence>
<keyword evidence="6" id="KW-1185">Reference proteome</keyword>
<dbReference type="OrthoDB" id="255837at2759"/>
<keyword evidence="3" id="KW-0234">DNA repair</keyword>
<comment type="similarity">
    <text evidence="1">Belongs to the SWI5/SAE3 family.</text>
</comment>
<dbReference type="InterPro" id="IPR010760">
    <property type="entry name" value="DNA-repair_Swi5"/>
</dbReference>
<sequence length="206" mass="23170">MPANPPPTPPHAFLPLVLTALDALPSRPFLPHEVRSQTLDESFAQREHGISQERRVELIQSALDEAVKQRLLVTFEKRGLKFYVRRGNPEENPAPGKPDTQTRKDVSGDHPNTTSPSSVDAFRESLEHEVCALKSRLDVLADQEKEVSSGWEPPDDVDAAFARRITALHDYNELKDLGQSLLGKMGEIEGLTTRKMYERYGMELED</sequence>
<dbReference type="AlphaFoldDB" id="A0A139AZP8"/>
<evidence type="ECO:0000256" key="2">
    <source>
        <dbReference type="ARBA" id="ARBA00022763"/>
    </source>
</evidence>